<keyword evidence="4" id="KW-0378">Hydrolase</keyword>
<dbReference type="GO" id="GO:0005975">
    <property type="term" value="P:carbohydrate metabolic process"/>
    <property type="evidence" value="ECO:0007669"/>
    <property type="project" value="InterPro"/>
</dbReference>
<dbReference type="Pfam" id="PF19291">
    <property type="entry name" value="TREH_N"/>
    <property type="match status" value="1"/>
</dbReference>
<dbReference type="InterPro" id="IPR045582">
    <property type="entry name" value="Trehalase-like_N"/>
</dbReference>
<dbReference type="EMBL" id="CP061538">
    <property type="protein sequence ID" value="QNV40055.1"/>
    <property type="molecule type" value="Genomic_DNA"/>
</dbReference>
<feature type="domain" description="GH15-like" evidence="2">
    <location>
        <begin position="314"/>
        <end position="679"/>
    </location>
</feature>
<accession>A0A7H2BK59</accession>
<dbReference type="PANTHER" id="PTHR31616:SF0">
    <property type="entry name" value="GLUCAN 1,4-ALPHA-GLUCOSIDASE"/>
    <property type="match status" value="1"/>
</dbReference>
<dbReference type="SUPFAM" id="SSF48208">
    <property type="entry name" value="Six-hairpin glycosidases"/>
    <property type="match status" value="1"/>
</dbReference>
<organism evidence="4 5">
    <name type="scientific">Rothia amarae</name>
    <dbReference type="NCBI Taxonomy" id="169480"/>
    <lineage>
        <taxon>Bacteria</taxon>
        <taxon>Bacillati</taxon>
        <taxon>Actinomycetota</taxon>
        <taxon>Actinomycetes</taxon>
        <taxon>Micrococcales</taxon>
        <taxon>Micrococcaceae</taxon>
        <taxon>Rothia</taxon>
    </lineage>
</organism>
<dbReference type="Pfam" id="PF00723">
    <property type="entry name" value="Glyco_hydro_15"/>
    <property type="match status" value="1"/>
</dbReference>
<dbReference type="GO" id="GO:0004553">
    <property type="term" value="F:hydrolase activity, hydrolyzing O-glycosyl compounds"/>
    <property type="evidence" value="ECO:0007669"/>
    <property type="project" value="UniProtKB-ARBA"/>
</dbReference>
<feature type="domain" description="Trehalase-like N-terminal" evidence="3">
    <location>
        <begin position="2"/>
        <end position="114"/>
    </location>
</feature>
<evidence type="ECO:0000259" key="3">
    <source>
        <dbReference type="Pfam" id="PF19291"/>
    </source>
</evidence>
<dbReference type="PANTHER" id="PTHR31616">
    <property type="entry name" value="TREHALASE"/>
    <property type="match status" value="1"/>
</dbReference>
<feature type="compositionally biased region" description="Low complexity" evidence="1">
    <location>
        <begin position="251"/>
        <end position="263"/>
    </location>
</feature>
<reference evidence="4 5" key="1">
    <citation type="submission" date="2020-09" db="EMBL/GenBank/DDBJ databases">
        <title>Investigation of environmental microbe.</title>
        <authorList>
            <person name="Ou Y."/>
            <person name="Kang Q."/>
        </authorList>
    </citation>
    <scope>NUCLEOTIDE SEQUENCE [LARGE SCALE GENOMIC DNA]</scope>
    <source>
        <strain evidence="4 5">KJZ-9</strain>
    </source>
</reference>
<sequence length="684" mass="75475">MASFIEDYALLSDMNTAALVSRAGSIDWFCAPRFDSGAVFASLLGDRENGRWLLAPLESVNPSPVEEVRTERSYRENTFILQTVWHVGEASVRVTDFMPLAGGTAIVRSVEGLTGEVTMLQELNMRFDSGKTTPWVTQYDGPADSTGAVDVSQSMLVGMAGPHALVFRGDTIPEGQYGNHTDTFTVSAGQNYVFSLNYFASNHNPPAPIDYSTAITYTTAQWTEWSDLYVPPAIAEATENEISAIRTVPNEEISAESTTSSSIGLPSTNREGEAITNTQLPEIDLATYHELAQTAMHPIVPSTPEQIQTQNDESYREARLRSLLVLRALISRETGGLVAAATTSLPETVGGRRNWDFRFSWLRDVAMAMEVTLAHGHERETAQLRNWIMRAVANSPYNLHSVYGVAGEKDDLERRLALPGYENSQPVRAGNGSDDRFQGDALGQVLVTFAHLRENGVGEDQLSWSLQKALLNSASERIGQPDQSMWEIKGDPHVFTHSQAMLWAAFNAGISAVQEHGLDGDVELWAQCRDRLAQDILSQGFNTELNSFVQTYGGTHVDASLLQLAQIGMVTWDDPRMMGTVARIERELQHESGMIYRYINVRGFDGFEDQDNLHFAASLWLAEHYIRSGREADGRALLDTVLSAANDLGLMSSEYSYAENRQTGNFPHTLAHIALVRAVQALEI</sequence>
<proteinExistence type="predicted"/>
<dbReference type="InterPro" id="IPR008928">
    <property type="entry name" value="6-hairpin_glycosidase_sf"/>
</dbReference>
<dbReference type="KEGG" id="rama:IDM48_00915"/>
<dbReference type="RefSeq" id="WP_190617641.1">
    <property type="nucleotide sequence ID" value="NZ_CP061538.1"/>
</dbReference>
<dbReference type="InterPro" id="IPR011613">
    <property type="entry name" value="GH15-like"/>
</dbReference>
<name>A0A7H2BK59_9MICC</name>
<evidence type="ECO:0000313" key="4">
    <source>
        <dbReference type="EMBL" id="QNV40055.1"/>
    </source>
</evidence>
<protein>
    <submittedName>
        <fullName evidence="4">Glycoside hydrolase family 15 protein</fullName>
    </submittedName>
</protein>
<dbReference type="AlphaFoldDB" id="A0A7H2BK59"/>
<evidence type="ECO:0000313" key="5">
    <source>
        <dbReference type="Proteomes" id="UP000516421"/>
    </source>
</evidence>
<evidence type="ECO:0000256" key="1">
    <source>
        <dbReference type="SAM" id="MobiDB-lite"/>
    </source>
</evidence>
<feature type="region of interest" description="Disordered" evidence="1">
    <location>
        <begin position="250"/>
        <end position="270"/>
    </location>
</feature>
<dbReference type="Proteomes" id="UP000516421">
    <property type="component" value="Chromosome"/>
</dbReference>
<evidence type="ECO:0000259" key="2">
    <source>
        <dbReference type="Pfam" id="PF00723"/>
    </source>
</evidence>
<dbReference type="InterPro" id="IPR012341">
    <property type="entry name" value="6hp_glycosidase-like_sf"/>
</dbReference>
<keyword evidence="5" id="KW-1185">Reference proteome</keyword>
<gene>
    <name evidence="4" type="ORF">IDM48_00915</name>
</gene>
<dbReference type="Gene3D" id="1.50.10.10">
    <property type="match status" value="1"/>
</dbReference>